<reference evidence="1" key="1">
    <citation type="submission" date="2023-11" db="EMBL/GenBank/DDBJ databases">
        <authorList>
            <person name="Poullet M."/>
        </authorList>
    </citation>
    <scope>NUCLEOTIDE SEQUENCE</scope>
    <source>
        <strain evidence="1">E1834</strain>
    </source>
</reference>
<dbReference type="EMBL" id="CAVMJV010000001">
    <property type="protein sequence ID" value="CAK5007581.1"/>
    <property type="molecule type" value="Genomic_DNA"/>
</dbReference>
<name>A0ACB0XLI0_MELEN</name>
<evidence type="ECO:0000313" key="2">
    <source>
        <dbReference type="Proteomes" id="UP001497535"/>
    </source>
</evidence>
<dbReference type="Proteomes" id="UP001497535">
    <property type="component" value="Unassembled WGS sequence"/>
</dbReference>
<sequence>MEELQNFNFTHLYEKLKMSDNDFDAWLEELGLLHAKKTCKQCGGRTTLKVENRHCRYTAWRCTTKNCRVSSGYLCGTFFERRHLTTKQVFELAYYWAQQFGTIKEIGFQTKISQSAIIGMFDKFRDVCVKYLEENPIKIEEGIIDRKPDNRRRDNYKYQQELIWRTQFGDIRNVFYYLWKQISIFYPCERNE</sequence>
<evidence type="ECO:0000313" key="1">
    <source>
        <dbReference type="EMBL" id="CAK5007581.1"/>
    </source>
</evidence>
<gene>
    <name evidence="1" type="ORF">MENTE1834_LOCUS817</name>
</gene>
<comment type="caution">
    <text evidence="1">The sequence shown here is derived from an EMBL/GenBank/DDBJ whole genome shotgun (WGS) entry which is preliminary data.</text>
</comment>
<accession>A0ACB0XLI0</accession>
<protein>
    <submittedName>
        <fullName evidence="1">Uncharacterized protein</fullName>
    </submittedName>
</protein>
<proteinExistence type="predicted"/>
<keyword evidence="2" id="KW-1185">Reference proteome</keyword>
<organism evidence="1 2">
    <name type="scientific">Meloidogyne enterolobii</name>
    <name type="common">Root-knot nematode worm</name>
    <name type="synonym">Meloidogyne mayaguensis</name>
    <dbReference type="NCBI Taxonomy" id="390850"/>
    <lineage>
        <taxon>Eukaryota</taxon>
        <taxon>Metazoa</taxon>
        <taxon>Ecdysozoa</taxon>
        <taxon>Nematoda</taxon>
        <taxon>Chromadorea</taxon>
        <taxon>Rhabditida</taxon>
        <taxon>Tylenchina</taxon>
        <taxon>Tylenchomorpha</taxon>
        <taxon>Tylenchoidea</taxon>
        <taxon>Meloidogynidae</taxon>
        <taxon>Meloidogyninae</taxon>
        <taxon>Meloidogyne</taxon>
    </lineage>
</organism>